<evidence type="ECO:0000313" key="3">
    <source>
        <dbReference type="EMBL" id="AXK38781.1"/>
    </source>
</evidence>
<dbReference type="Proteomes" id="UP000254537">
    <property type="component" value="Chromosome"/>
</dbReference>
<dbReference type="PANTHER" id="PTHR47505:SF1">
    <property type="entry name" value="DNA UTILIZATION PROTEIN YHGH"/>
    <property type="match status" value="1"/>
</dbReference>
<organism evidence="3 4">
    <name type="scientific">Crenobacter cavernae</name>
    <dbReference type="NCBI Taxonomy" id="2290923"/>
    <lineage>
        <taxon>Bacteria</taxon>
        <taxon>Pseudomonadati</taxon>
        <taxon>Pseudomonadota</taxon>
        <taxon>Betaproteobacteria</taxon>
        <taxon>Neisseriales</taxon>
        <taxon>Neisseriaceae</taxon>
        <taxon>Crenobacter</taxon>
    </lineage>
</organism>
<dbReference type="Gene3D" id="3.40.50.2020">
    <property type="match status" value="1"/>
</dbReference>
<evidence type="ECO:0000259" key="2">
    <source>
        <dbReference type="Pfam" id="PF18912"/>
    </source>
</evidence>
<sequence>MPVPLSNYLPRILNRRPFFQQPCRLCGRHEGRDGLCDGCRAILPTLNGPLCPVCAEPQPHALPPDVACGRCQRRLPAFDALFAPYRYDYPLAELLHHYKYGKALGDGALLASLLAGFAHHKQGSADLVVPVPLAKERLAERGFNQCDALALALADIMKSVFSPKLCWRKRNTAAQARLDLTARRHNLDDAFGVESRLDGLCVAIVDDVASSGSTLSALAFSLKKQGAKRVEAWVLARAVSPKT</sequence>
<reference evidence="3 4" key="1">
    <citation type="submission" date="2018-07" db="EMBL/GenBank/DDBJ databases">
        <title>Crenobacter cavernae sp. nov., isolated from a karst cave.</title>
        <authorList>
            <person name="Zhu H."/>
        </authorList>
    </citation>
    <scope>NUCLEOTIDE SEQUENCE [LARGE SCALE GENOMIC DNA]</scope>
    <source>
        <strain evidence="3 4">K1W11S-77</strain>
    </source>
</reference>
<feature type="domain" description="Double zinc ribbon" evidence="2">
    <location>
        <begin position="21"/>
        <end position="72"/>
    </location>
</feature>
<protein>
    <submittedName>
        <fullName evidence="3">ComF family protein</fullName>
    </submittedName>
</protein>
<dbReference type="SUPFAM" id="SSF53271">
    <property type="entry name" value="PRTase-like"/>
    <property type="match status" value="1"/>
</dbReference>
<gene>
    <name evidence="3" type="ORF">DWG20_04665</name>
</gene>
<dbReference type="OrthoDB" id="9793412at2"/>
<accession>A0A345Y4C9</accession>
<dbReference type="RefSeq" id="WP_115432716.1">
    <property type="nucleotide sequence ID" value="NZ_CP031337.1"/>
</dbReference>
<dbReference type="InterPro" id="IPR051910">
    <property type="entry name" value="ComF/GntX_DNA_util-trans"/>
</dbReference>
<name>A0A345Y4C9_9NEIS</name>
<dbReference type="EMBL" id="CP031337">
    <property type="protein sequence ID" value="AXK38781.1"/>
    <property type="molecule type" value="Genomic_DNA"/>
</dbReference>
<dbReference type="AlphaFoldDB" id="A0A345Y4C9"/>
<dbReference type="Pfam" id="PF18912">
    <property type="entry name" value="DZR_2"/>
    <property type="match status" value="1"/>
</dbReference>
<dbReference type="InterPro" id="IPR044005">
    <property type="entry name" value="DZR_2"/>
</dbReference>
<dbReference type="KEGG" id="ccah:DWG20_04665"/>
<evidence type="ECO:0000313" key="4">
    <source>
        <dbReference type="Proteomes" id="UP000254537"/>
    </source>
</evidence>
<evidence type="ECO:0000256" key="1">
    <source>
        <dbReference type="ARBA" id="ARBA00008007"/>
    </source>
</evidence>
<dbReference type="InterPro" id="IPR029057">
    <property type="entry name" value="PRTase-like"/>
</dbReference>
<dbReference type="InterPro" id="IPR000836">
    <property type="entry name" value="PRTase_dom"/>
</dbReference>
<dbReference type="PANTHER" id="PTHR47505">
    <property type="entry name" value="DNA UTILIZATION PROTEIN YHGH"/>
    <property type="match status" value="1"/>
</dbReference>
<proteinExistence type="inferred from homology"/>
<dbReference type="CDD" id="cd06223">
    <property type="entry name" value="PRTases_typeI"/>
    <property type="match status" value="1"/>
</dbReference>
<comment type="similarity">
    <text evidence="1">Belongs to the ComF/GntX family.</text>
</comment>